<gene>
    <name evidence="20" type="ORF">PHATR_13358</name>
</gene>
<evidence type="ECO:0000313" key="20">
    <source>
        <dbReference type="EMBL" id="ACI65294.1"/>
    </source>
</evidence>
<dbReference type="CDD" id="cd03471">
    <property type="entry name" value="Rieske_cytochrome_b6f"/>
    <property type="match status" value="1"/>
</dbReference>
<evidence type="ECO:0000256" key="9">
    <source>
        <dbReference type="ARBA" id="ARBA00022982"/>
    </source>
</evidence>
<organism evidence="20 21">
    <name type="scientific">Phaeodactylum tricornutum (strain CCAP 1055/1)</name>
    <dbReference type="NCBI Taxonomy" id="556484"/>
    <lineage>
        <taxon>Eukaryota</taxon>
        <taxon>Sar</taxon>
        <taxon>Stramenopiles</taxon>
        <taxon>Ochrophyta</taxon>
        <taxon>Bacillariophyta</taxon>
        <taxon>Bacillariophyceae</taxon>
        <taxon>Bacillariophycidae</taxon>
        <taxon>Naviculales</taxon>
        <taxon>Phaeodactylaceae</taxon>
        <taxon>Phaeodactylum</taxon>
    </lineage>
</organism>
<name>B5Y3C9_PHATC</name>
<dbReference type="Pfam" id="PF25471">
    <property type="entry name" value="TM_PetC"/>
    <property type="match status" value="1"/>
</dbReference>
<evidence type="ECO:0000256" key="18">
    <source>
        <dbReference type="SAM" id="Phobius"/>
    </source>
</evidence>
<keyword evidence="5 18" id="KW-0812">Transmembrane</keyword>
<keyword evidence="13 18" id="KW-0472">Membrane</keyword>
<dbReference type="EC" id="7.1.1.6" evidence="3"/>
<dbReference type="EMBL" id="CP001141">
    <property type="protein sequence ID" value="ACI65294.1"/>
    <property type="molecule type" value="Genomic_DNA"/>
</dbReference>
<dbReference type="InParanoid" id="B5Y3C9"/>
<dbReference type="GO" id="GO:0016020">
    <property type="term" value="C:membrane"/>
    <property type="evidence" value="ECO:0007669"/>
    <property type="project" value="UniProtKB-SubCell"/>
</dbReference>
<dbReference type="InterPro" id="IPR057415">
    <property type="entry name" value="TM_PetC"/>
</dbReference>
<comment type="catalytic activity">
    <reaction evidence="16">
        <text>2 oxidized [plastocyanin] + a plastoquinol + 2 H(+)(in) = 2 reduced [plastocyanin] + a plastoquinone + 4 H(+)(out)</text>
        <dbReference type="Rhea" id="RHEA:22148"/>
        <dbReference type="Rhea" id="RHEA-COMP:9561"/>
        <dbReference type="Rhea" id="RHEA-COMP:9562"/>
        <dbReference type="Rhea" id="RHEA-COMP:10039"/>
        <dbReference type="Rhea" id="RHEA-COMP:10040"/>
        <dbReference type="ChEBI" id="CHEBI:15378"/>
        <dbReference type="ChEBI" id="CHEBI:17757"/>
        <dbReference type="ChEBI" id="CHEBI:29036"/>
        <dbReference type="ChEBI" id="CHEBI:49552"/>
        <dbReference type="ChEBI" id="CHEBI:62192"/>
        <dbReference type="EC" id="7.1.1.6"/>
    </reaction>
</comment>
<dbReference type="SUPFAM" id="SSF50022">
    <property type="entry name" value="ISP domain"/>
    <property type="match status" value="1"/>
</dbReference>
<dbReference type="InterPro" id="IPR017941">
    <property type="entry name" value="Rieske_2Fe-2S"/>
</dbReference>
<evidence type="ECO:0000256" key="15">
    <source>
        <dbReference type="ARBA" id="ARBA00034078"/>
    </source>
</evidence>
<dbReference type="GeneID" id="7204488"/>
<dbReference type="NCBIfam" id="NF010001">
    <property type="entry name" value="PRK13474.1"/>
    <property type="match status" value="1"/>
</dbReference>
<reference evidence="21" key="2">
    <citation type="submission" date="2008-08" db="EMBL/GenBank/DDBJ databases">
        <authorList>
            <consortium name="Diatom Consortium"/>
            <person name="Grigoriev I."/>
            <person name="Grimwood J."/>
            <person name="Kuo A."/>
            <person name="Otillar R.P."/>
            <person name="Salamov A."/>
            <person name="Detter J.C."/>
            <person name="Lindquist E."/>
            <person name="Shapiro H."/>
            <person name="Lucas S."/>
            <person name="Glavina del Rio T."/>
            <person name="Pitluck S."/>
            <person name="Rokhsar D."/>
            <person name="Bowler C."/>
        </authorList>
    </citation>
    <scope>GENOME REANNOTATION</scope>
    <source>
        <strain evidence="21">CCAP 1055/1</strain>
    </source>
</reference>
<evidence type="ECO:0000256" key="4">
    <source>
        <dbReference type="ARBA" id="ARBA00022448"/>
    </source>
</evidence>
<comment type="similarity">
    <text evidence="2">Belongs to the Rieske iron-sulfur protein family.</text>
</comment>
<keyword evidence="21" id="KW-1185">Reference proteome</keyword>
<dbReference type="SUPFAM" id="SSF81502">
    <property type="entry name" value="ISP transmembrane anchor"/>
    <property type="match status" value="1"/>
</dbReference>
<dbReference type="HOGENOM" id="CLU_055690_8_0_1"/>
<dbReference type="GO" id="GO:0046872">
    <property type="term" value="F:metal ion binding"/>
    <property type="evidence" value="ECO:0007669"/>
    <property type="project" value="UniProtKB-KW"/>
</dbReference>
<feature type="domain" description="Rieske" evidence="19">
    <location>
        <begin position="64"/>
        <end position="160"/>
    </location>
</feature>
<evidence type="ECO:0000256" key="1">
    <source>
        <dbReference type="ARBA" id="ARBA00004167"/>
    </source>
</evidence>
<evidence type="ECO:0000256" key="11">
    <source>
        <dbReference type="ARBA" id="ARBA00023004"/>
    </source>
</evidence>
<dbReference type="SMR" id="B5Y3C9"/>
<dbReference type="eggNOG" id="KOG1671">
    <property type="taxonomic scope" value="Eukaryota"/>
</dbReference>
<dbReference type="GO" id="GO:0009496">
    <property type="term" value="F:plastoquinol--plastocyanin reductase activity"/>
    <property type="evidence" value="ECO:0007669"/>
    <property type="project" value="UniProtKB-EC"/>
</dbReference>
<dbReference type="InterPro" id="IPR014349">
    <property type="entry name" value="Rieske_Fe-S_prot"/>
</dbReference>
<accession>B5Y3C9</accession>
<dbReference type="PANTHER" id="PTHR10134">
    <property type="entry name" value="CYTOCHROME B-C1 COMPLEX SUBUNIT RIESKE, MITOCHONDRIAL"/>
    <property type="match status" value="1"/>
</dbReference>
<evidence type="ECO:0000256" key="10">
    <source>
        <dbReference type="ARBA" id="ARBA00022989"/>
    </source>
</evidence>
<evidence type="ECO:0000256" key="13">
    <source>
        <dbReference type="ARBA" id="ARBA00023136"/>
    </source>
</evidence>
<keyword evidence="10 18" id="KW-1133">Transmembrane helix</keyword>
<feature type="transmembrane region" description="Helical" evidence="18">
    <location>
        <begin position="15"/>
        <end position="39"/>
    </location>
</feature>
<evidence type="ECO:0000256" key="16">
    <source>
        <dbReference type="ARBA" id="ARBA00047828"/>
    </source>
</evidence>
<comment type="cofactor">
    <cofactor evidence="15">
        <name>[2Fe-2S] cluster</name>
        <dbReference type="ChEBI" id="CHEBI:190135"/>
    </cofactor>
</comment>
<dbReference type="RefSeq" id="XP_002185824.1">
    <property type="nucleotide sequence ID" value="XM_002185788.1"/>
</dbReference>
<dbReference type="GO" id="GO:0051537">
    <property type="term" value="F:2 iron, 2 sulfur cluster binding"/>
    <property type="evidence" value="ECO:0007669"/>
    <property type="project" value="UniProtKB-KW"/>
</dbReference>
<dbReference type="InterPro" id="IPR036922">
    <property type="entry name" value="Rieske_2Fe-2S_sf"/>
</dbReference>
<keyword evidence="7" id="KW-0479">Metal-binding</keyword>
<evidence type="ECO:0000256" key="5">
    <source>
        <dbReference type="ARBA" id="ARBA00022692"/>
    </source>
</evidence>
<keyword evidence="11" id="KW-0408">Iron</keyword>
<evidence type="ECO:0000256" key="6">
    <source>
        <dbReference type="ARBA" id="ARBA00022714"/>
    </source>
</evidence>
<evidence type="ECO:0000256" key="3">
    <source>
        <dbReference type="ARBA" id="ARBA00012952"/>
    </source>
</evidence>
<dbReference type="PaxDb" id="2850-Phatr13358"/>
<proteinExistence type="inferred from homology"/>
<dbReference type="PRINTS" id="PR00162">
    <property type="entry name" value="RIESKE"/>
</dbReference>
<keyword evidence="6" id="KW-0001">2Fe-2S</keyword>
<keyword evidence="9" id="KW-0249">Electron transport</keyword>
<dbReference type="Proteomes" id="UP000000759">
    <property type="component" value="Chromosome 11"/>
</dbReference>
<reference evidence="20 21" key="1">
    <citation type="journal article" date="2008" name="Nature">
        <title>The Phaeodactylum genome reveals the evolutionary history of diatom genomes.</title>
        <authorList>
            <person name="Bowler C."/>
            <person name="Allen A.E."/>
            <person name="Badger J.H."/>
            <person name="Grimwood J."/>
            <person name="Jabbari K."/>
            <person name="Kuo A."/>
            <person name="Maheswari U."/>
            <person name="Martens C."/>
            <person name="Maumus F."/>
            <person name="Otillar R.P."/>
            <person name="Rayko E."/>
            <person name="Salamov A."/>
            <person name="Vandepoele K."/>
            <person name="Beszteri B."/>
            <person name="Gruber A."/>
            <person name="Heijde M."/>
            <person name="Katinka M."/>
            <person name="Mock T."/>
            <person name="Valentin K."/>
            <person name="Verret F."/>
            <person name="Berges J.A."/>
            <person name="Brownlee C."/>
            <person name="Cadoret J.P."/>
            <person name="Chiovitti A."/>
            <person name="Choi C.J."/>
            <person name="Coesel S."/>
            <person name="De Martino A."/>
            <person name="Detter J.C."/>
            <person name="Durkin C."/>
            <person name="Falciatore A."/>
            <person name="Fournet J."/>
            <person name="Haruta M."/>
            <person name="Huysman M.J."/>
            <person name="Jenkins B.D."/>
            <person name="Jiroutova K."/>
            <person name="Jorgensen R.E."/>
            <person name="Joubert Y."/>
            <person name="Kaplan A."/>
            <person name="Kroger N."/>
            <person name="Kroth P.G."/>
            <person name="La Roche J."/>
            <person name="Lindquist E."/>
            <person name="Lommer M."/>
            <person name="Martin-Jezequel V."/>
            <person name="Lopez P.J."/>
            <person name="Lucas S."/>
            <person name="Mangogna M."/>
            <person name="McGinnis K."/>
            <person name="Medlin L.K."/>
            <person name="Montsant A."/>
            <person name="Oudot-Le Secq M.P."/>
            <person name="Napoli C."/>
            <person name="Obornik M."/>
            <person name="Parker M.S."/>
            <person name="Petit J.L."/>
            <person name="Porcel B.M."/>
            <person name="Poulsen N."/>
            <person name="Robison M."/>
            <person name="Rychlewski L."/>
            <person name="Rynearson T.A."/>
            <person name="Schmutz J."/>
            <person name="Shapiro H."/>
            <person name="Siaut M."/>
            <person name="Stanley M."/>
            <person name="Sussman M.R."/>
            <person name="Taylor A.R."/>
            <person name="Vardi A."/>
            <person name="von Dassow P."/>
            <person name="Vyverman W."/>
            <person name="Willis A."/>
            <person name="Wyrwicz L.S."/>
            <person name="Rokhsar D.S."/>
            <person name="Weissenbach J."/>
            <person name="Armbrust E.V."/>
            <person name="Green B.R."/>
            <person name="Van de Peer Y."/>
            <person name="Grigoriev I.V."/>
        </authorList>
    </citation>
    <scope>NUCLEOTIDE SEQUENCE [LARGE SCALE GENOMIC DNA]</scope>
    <source>
        <strain evidence="20 21">CCAP 1055/1</strain>
    </source>
</reference>
<dbReference type="GO" id="GO:0009579">
    <property type="term" value="C:thylakoid"/>
    <property type="evidence" value="ECO:0007669"/>
    <property type="project" value="UniProtKB-SubCell"/>
</dbReference>
<evidence type="ECO:0000256" key="7">
    <source>
        <dbReference type="ARBA" id="ARBA00022723"/>
    </source>
</evidence>
<evidence type="ECO:0000259" key="19">
    <source>
        <dbReference type="PROSITE" id="PS51296"/>
    </source>
</evidence>
<keyword evidence="4" id="KW-0813">Transport</keyword>
<evidence type="ECO:0000256" key="12">
    <source>
        <dbReference type="ARBA" id="ARBA00023014"/>
    </source>
</evidence>
<sequence>MAASEEFYIDDERRFLMNLLMVGAGAVTVGGFGIPYILFFVPPGSGTGAGGIPAKDALGNDIMAKAYLDSKPVNDRSLAQGLKGDATYLIVKEDKTLETYGLNAVCTHLGCVVPWSAASNKFMCPCHGSQYAPDGAVVRGPAPLPLALAHCDVGEDGKIMFSPWTESDFRTGEKGWWN</sequence>
<comment type="subcellular location">
    <subcellularLocation>
        <location evidence="1">Membrane</location>
        <topology evidence="1">Single-pass membrane protein</topology>
    </subcellularLocation>
    <subcellularLocation>
        <location evidence="17">Thylakoid</location>
    </subcellularLocation>
</comment>
<dbReference type="KEGG" id="pti:PHATR_13358"/>
<dbReference type="FunFam" id="2.102.10.10:FF:000007">
    <property type="entry name" value="Cytochrome b6-f complex iron-sulfur subunit"/>
    <property type="match status" value="1"/>
</dbReference>
<dbReference type="AlphaFoldDB" id="B5Y3C9"/>
<keyword evidence="14" id="KW-1015">Disulfide bond</keyword>
<keyword evidence="12" id="KW-0411">Iron-sulfur</keyword>
<protein>
    <recommendedName>
        <fullName evidence="3">plastoquinol--plastocyanin reductase</fullName>
        <ecNumber evidence="3">7.1.1.6</ecNumber>
    </recommendedName>
</protein>
<dbReference type="Gene3D" id="2.102.10.10">
    <property type="entry name" value="Rieske [2Fe-2S] iron-sulphur domain"/>
    <property type="match status" value="1"/>
</dbReference>
<evidence type="ECO:0000256" key="14">
    <source>
        <dbReference type="ARBA" id="ARBA00023157"/>
    </source>
</evidence>
<dbReference type="Pfam" id="PF00355">
    <property type="entry name" value="Rieske"/>
    <property type="match status" value="1"/>
</dbReference>
<dbReference type="STRING" id="556484.B5Y3C9"/>
<dbReference type="PROSITE" id="PS51296">
    <property type="entry name" value="RIESKE"/>
    <property type="match status" value="1"/>
</dbReference>
<evidence type="ECO:0000313" key="21">
    <source>
        <dbReference type="Proteomes" id="UP000000759"/>
    </source>
</evidence>
<dbReference type="OrthoDB" id="1637982at2759"/>
<keyword evidence="8" id="KW-1278">Translocase</keyword>
<evidence type="ECO:0000256" key="8">
    <source>
        <dbReference type="ARBA" id="ARBA00022967"/>
    </source>
</evidence>
<dbReference type="InterPro" id="IPR005805">
    <property type="entry name" value="Rieske_Fe-S_prot_C"/>
</dbReference>
<dbReference type="Gene3D" id="1.20.5.700">
    <property type="entry name" value="Single helix bin"/>
    <property type="match status" value="1"/>
</dbReference>
<evidence type="ECO:0000256" key="2">
    <source>
        <dbReference type="ARBA" id="ARBA00010651"/>
    </source>
</evidence>
<evidence type="ECO:0000256" key="17">
    <source>
        <dbReference type="ARBA" id="ARBA00060385"/>
    </source>
</evidence>